<evidence type="ECO:0000256" key="3">
    <source>
        <dbReference type="ARBA" id="ARBA00022692"/>
    </source>
</evidence>
<keyword evidence="2" id="KW-1003">Cell membrane</keyword>
<evidence type="ECO:0000256" key="1">
    <source>
        <dbReference type="ARBA" id="ARBA00004651"/>
    </source>
</evidence>
<keyword evidence="5 6" id="KW-0472">Membrane</keyword>
<feature type="domain" description="Cardiolipin synthase N-terminal" evidence="7">
    <location>
        <begin position="22"/>
        <end position="64"/>
    </location>
</feature>
<reference evidence="9" key="1">
    <citation type="submission" date="2017-11" db="EMBL/GenBank/DDBJ databases">
        <authorList>
            <person name="Zhu W."/>
        </authorList>
    </citation>
    <scope>NUCLEOTIDE SEQUENCE [LARGE SCALE GENOMIC DNA]</scope>
    <source>
        <strain evidence="9">160</strain>
    </source>
</reference>
<dbReference type="KEGG" id="ocn:CUC15_05430"/>
<keyword evidence="3 6" id="KW-0812">Transmembrane</keyword>
<evidence type="ECO:0000313" key="8">
    <source>
        <dbReference type="EMBL" id="AXI08405.1"/>
    </source>
</evidence>
<protein>
    <submittedName>
        <fullName evidence="8">Transcriptional regulator</fullName>
    </submittedName>
</protein>
<evidence type="ECO:0000256" key="6">
    <source>
        <dbReference type="SAM" id="Phobius"/>
    </source>
</evidence>
<accession>A0A345PEH5</accession>
<feature type="transmembrane region" description="Helical" evidence="6">
    <location>
        <begin position="7"/>
        <end position="29"/>
    </location>
</feature>
<evidence type="ECO:0000256" key="5">
    <source>
        <dbReference type="ARBA" id="ARBA00023136"/>
    </source>
</evidence>
<dbReference type="InterPro" id="IPR027379">
    <property type="entry name" value="CLS_N"/>
</dbReference>
<gene>
    <name evidence="8" type="ORF">CUC15_05430</name>
</gene>
<comment type="subcellular location">
    <subcellularLocation>
        <location evidence="1">Cell membrane</location>
        <topology evidence="1">Multi-pass membrane protein</topology>
    </subcellularLocation>
</comment>
<name>A0A345PEH5_9BACI</name>
<dbReference type="Proteomes" id="UP000253908">
    <property type="component" value="Chromosome"/>
</dbReference>
<dbReference type="AlphaFoldDB" id="A0A345PEH5"/>
<dbReference type="RefSeq" id="WP_114915699.1">
    <property type="nucleotide sequence ID" value="NZ_CP024848.1"/>
</dbReference>
<sequence>MQEIIDSINWAIVTPLLIIQGVLVIVALLDLAKAESTNGPKWMWVLIIVLANTVGPIIYFIIGRSRD</sequence>
<proteinExistence type="predicted"/>
<evidence type="ECO:0000256" key="4">
    <source>
        <dbReference type="ARBA" id="ARBA00022989"/>
    </source>
</evidence>
<dbReference type="EMBL" id="CP024848">
    <property type="protein sequence ID" value="AXI08405.1"/>
    <property type="molecule type" value="Genomic_DNA"/>
</dbReference>
<organism evidence="8 9">
    <name type="scientific">Oceanobacillus zhaokaii</name>
    <dbReference type="NCBI Taxonomy" id="2052660"/>
    <lineage>
        <taxon>Bacteria</taxon>
        <taxon>Bacillati</taxon>
        <taxon>Bacillota</taxon>
        <taxon>Bacilli</taxon>
        <taxon>Bacillales</taxon>
        <taxon>Bacillaceae</taxon>
        <taxon>Oceanobacillus</taxon>
    </lineage>
</organism>
<dbReference type="Pfam" id="PF13396">
    <property type="entry name" value="PLDc_N"/>
    <property type="match status" value="1"/>
</dbReference>
<keyword evidence="4 6" id="KW-1133">Transmembrane helix</keyword>
<evidence type="ECO:0000259" key="7">
    <source>
        <dbReference type="Pfam" id="PF13396"/>
    </source>
</evidence>
<evidence type="ECO:0000256" key="2">
    <source>
        <dbReference type="ARBA" id="ARBA00022475"/>
    </source>
</evidence>
<feature type="transmembrane region" description="Helical" evidence="6">
    <location>
        <begin position="41"/>
        <end position="62"/>
    </location>
</feature>
<dbReference type="GO" id="GO:0005886">
    <property type="term" value="C:plasma membrane"/>
    <property type="evidence" value="ECO:0007669"/>
    <property type="project" value="UniProtKB-SubCell"/>
</dbReference>
<dbReference type="OrthoDB" id="3243324at2"/>
<keyword evidence="9" id="KW-1185">Reference proteome</keyword>
<evidence type="ECO:0000313" key="9">
    <source>
        <dbReference type="Proteomes" id="UP000253908"/>
    </source>
</evidence>